<name>A0ABX1TKW5_9GAMM</name>
<dbReference type="PROSITE" id="PS00409">
    <property type="entry name" value="PROKAR_NTER_METHYL"/>
    <property type="match status" value="1"/>
</dbReference>
<dbReference type="Gene3D" id="3.55.40.10">
    <property type="entry name" value="minor pseudopilin epsh domain"/>
    <property type="match status" value="1"/>
</dbReference>
<evidence type="ECO:0000256" key="8">
    <source>
        <dbReference type="ARBA" id="ARBA00023136"/>
    </source>
</evidence>
<evidence type="ECO:0000256" key="3">
    <source>
        <dbReference type="ARBA" id="ARBA00022475"/>
    </source>
</evidence>
<accession>A0ABX1TKW5</accession>
<comment type="caution">
    <text evidence="11">The sequence shown here is derived from an EMBL/GenBank/DDBJ whole genome shotgun (WGS) entry which is preliminary data.</text>
</comment>
<proteinExistence type="predicted"/>
<comment type="subcellular location">
    <subcellularLocation>
        <location evidence="1">Cell inner membrane</location>
        <topology evidence="1">Single-pass membrane protein</topology>
    </subcellularLocation>
</comment>
<dbReference type="InterPro" id="IPR012902">
    <property type="entry name" value="N_methyl_site"/>
</dbReference>
<organism evidence="11 12">
    <name type="scientific">Candidatus Competibacter phosphatis</name>
    <dbReference type="NCBI Taxonomy" id="221280"/>
    <lineage>
        <taxon>Bacteria</taxon>
        <taxon>Pseudomonadati</taxon>
        <taxon>Pseudomonadota</taxon>
        <taxon>Gammaproteobacteria</taxon>
        <taxon>Candidatus Competibacteraceae</taxon>
        <taxon>Candidatus Competibacter</taxon>
    </lineage>
</organism>
<dbReference type="Pfam" id="PF07963">
    <property type="entry name" value="N_methyl"/>
    <property type="match status" value="1"/>
</dbReference>
<evidence type="ECO:0000256" key="10">
    <source>
        <dbReference type="SAM" id="Phobius"/>
    </source>
</evidence>
<dbReference type="RefSeq" id="WP_169248610.1">
    <property type="nucleotide sequence ID" value="NZ_SPMZ01000025.1"/>
</dbReference>
<dbReference type="EMBL" id="SPMZ01000025">
    <property type="protein sequence ID" value="NMQ19351.1"/>
    <property type="molecule type" value="Genomic_DNA"/>
</dbReference>
<dbReference type="InterPro" id="IPR002416">
    <property type="entry name" value="T2SS_protein-GspH"/>
</dbReference>
<gene>
    <name evidence="11" type="primary">gspH</name>
    <name evidence="11" type="ORF">E4P82_09200</name>
</gene>
<keyword evidence="5" id="KW-0997">Cell inner membrane</keyword>
<protein>
    <recommendedName>
        <fullName evidence="2">Type II secretion system protein H</fullName>
    </recommendedName>
    <alternativeName>
        <fullName evidence="9">General secretion pathway protein H</fullName>
    </alternativeName>
</protein>
<evidence type="ECO:0000313" key="12">
    <source>
        <dbReference type="Proteomes" id="UP000760480"/>
    </source>
</evidence>
<keyword evidence="3" id="KW-1003">Cell membrane</keyword>
<dbReference type="Proteomes" id="UP000760480">
    <property type="component" value="Unassembled WGS sequence"/>
</dbReference>
<dbReference type="InterPro" id="IPR049875">
    <property type="entry name" value="TypeII_GspH"/>
</dbReference>
<dbReference type="NCBIfam" id="TIGR01708">
    <property type="entry name" value="typeII_sec_gspH"/>
    <property type="match status" value="1"/>
</dbReference>
<evidence type="ECO:0000256" key="2">
    <source>
        <dbReference type="ARBA" id="ARBA00021549"/>
    </source>
</evidence>
<keyword evidence="7 10" id="KW-1133">Transmembrane helix</keyword>
<evidence type="ECO:0000256" key="5">
    <source>
        <dbReference type="ARBA" id="ARBA00022519"/>
    </source>
</evidence>
<evidence type="ECO:0000313" key="11">
    <source>
        <dbReference type="EMBL" id="NMQ19351.1"/>
    </source>
</evidence>
<evidence type="ECO:0000256" key="9">
    <source>
        <dbReference type="ARBA" id="ARBA00030775"/>
    </source>
</evidence>
<evidence type="ECO:0000256" key="7">
    <source>
        <dbReference type="ARBA" id="ARBA00022989"/>
    </source>
</evidence>
<reference evidence="11 12" key="1">
    <citation type="submission" date="2019-03" db="EMBL/GenBank/DDBJ databases">
        <title>Metabolic reconstructions from genomes of highly enriched 'Candidatus Accumulibacter' and 'Candidatus Competibacter' bioreactor populations.</title>
        <authorList>
            <person name="Annavajhala M.K."/>
            <person name="Welles L."/>
            <person name="Abbas B."/>
            <person name="Sorokin D."/>
            <person name="Park H."/>
            <person name="Van Loosdrecht M."/>
            <person name="Chandran K."/>
        </authorList>
    </citation>
    <scope>NUCLEOTIDE SEQUENCE [LARGE SCALE GENOMIC DNA]</scope>
    <source>
        <strain evidence="11 12">SBR_G</strain>
    </source>
</reference>
<keyword evidence="6 10" id="KW-0812">Transmembrane</keyword>
<dbReference type="SUPFAM" id="SSF54523">
    <property type="entry name" value="Pili subunits"/>
    <property type="match status" value="1"/>
</dbReference>
<dbReference type="NCBIfam" id="TIGR02532">
    <property type="entry name" value="IV_pilin_GFxxxE"/>
    <property type="match status" value="1"/>
</dbReference>
<keyword evidence="12" id="KW-1185">Reference proteome</keyword>
<keyword evidence="4" id="KW-0488">Methylation</keyword>
<evidence type="ECO:0000256" key="6">
    <source>
        <dbReference type="ARBA" id="ARBA00022692"/>
    </source>
</evidence>
<dbReference type="PRINTS" id="PR00885">
    <property type="entry name" value="BCTERIALGSPH"/>
</dbReference>
<evidence type="ECO:0000256" key="1">
    <source>
        <dbReference type="ARBA" id="ARBA00004377"/>
    </source>
</evidence>
<dbReference type="InterPro" id="IPR045584">
    <property type="entry name" value="Pilin-like"/>
</dbReference>
<feature type="transmembrane region" description="Helical" evidence="10">
    <location>
        <begin position="12"/>
        <end position="34"/>
    </location>
</feature>
<keyword evidence="8 10" id="KW-0472">Membrane</keyword>
<sequence length="174" mass="18699">MPAVRMTLPPRGFTLLEVMVVMLLIGIMTGFALLSVGGGPKERLAEEGQRLAALVELHQQEAILRGEVRGIRFTRTGYAILSLNEQGEWQPPAAATTLVQRELPKDIVLGLWIDDRPAALAATDRLPQVLLLASGEATEFVAVFGFADDQGPDAPLYRVAGDALGRLTAGAVER</sequence>
<evidence type="ECO:0000256" key="4">
    <source>
        <dbReference type="ARBA" id="ARBA00022481"/>
    </source>
</evidence>